<keyword evidence="2" id="KW-1185">Reference proteome</keyword>
<protein>
    <submittedName>
        <fullName evidence="1">Uncharacterized protein</fullName>
    </submittedName>
</protein>
<evidence type="ECO:0000313" key="1">
    <source>
        <dbReference type="EMBL" id="MBS2962607.1"/>
    </source>
</evidence>
<organism evidence="1 2">
    <name type="scientific">Actinocrinis puniceicyclus</name>
    <dbReference type="NCBI Taxonomy" id="977794"/>
    <lineage>
        <taxon>Bacteria</taxon>
        <taxon>Bacillati</taxon>
        <taxon>Actinomycetota</taxon>
        <taxon>Actinomycetes</taxon>
        <taxon>Catenulisporales</taxon>
        <taxon>Actinospicaceae</taxon>
        <taxon>Actinocrinis</taxon>
    </lineage>
</organism>
<proteinExistence type="predicted"/>
<accession>A0A8J7WM11</accession>
<gene>
    <name evidence="1" type="ORF">KGA66_06080</name>
</gene>
<dbReference type="AlphaFoldDB" id="A0A8J7WM11"/>
<dbReference type="RefSeq" id="WP_211465450.1">
    <property type="nucleotide sequence ID" value="NZ_JAGSXH010000013.1"/>
</dbReference>
<dbReference type="Proteomes" id="UP000677913">
    <property type="component" value="Unassembled WGS sequence"/>
</dbReference>
<reference evidence="1" key="1">
    <citation type="submission" date="2021-04" db="EMBL/GenBank/DDBJ databases">
        <title>Genome based classification of Actinospica acidithermotolerans sp. nov., an actinobacterium isolated from an Indonesian hot spring.</title>
        <authorList>
            <person name="Kusuma A.B."/>
            <person name="Putra K.E."/>
            <person name="Nafisah S."/>
            <person name="Loh J."/>
            <person name="Nouioui I."/>
            <person name="Goodfellow M."/>
        </authorList>
    </citation>
    <scope>NUCLEOTIDE SEQUENCE</scope>
    <source>
        <strain evidence="1">DSM 45618</strain>
    </source>
</reference>
<dbReference type="EMBL" id="JAGSXH010000013">
    <property type="protein sequence ID" value="MBS2962607.1"/>
    <property type="molecule type" value="Genomic_DNA"/>
</dbReference>
<name>A0A8J7WM11_9ACTN</name>
<evidence type="ECO:0000313" key="2">
    <source>
        <dbReference type="Proteomes" id="UP000677913"/>
    </source>
</evidence>
<comment type="caution">
    <text evidence="1">The sequence shown here is derived from an EMBL/GenBank/DDBJ whole genome shotgun (WGS) entry which is preliminary data.</text>
</comment>
<sequence>MAEPAATTSRRAADHLRAFLDAWNERHTTRDQVLVQTEPGSADMLTSDDLRALLAAADPDEQPIAHVPTKAGLDYLALRKQQHPKEATDA</sequence>